<feature type="non-terminal residue" evidence="1">
    <location>
        <position position="1"/>
    </location>
</feature>
<comment type="caution">
    <text evidence="1">The sequence shown here is derived from an EMBL/GenBank/DDBJ whole genome shotgun (WGS) entry which is preliminary data.</text>
</comment>
<dbReference type="InterPro" id="IPR035571">
    <property type="entry name" value="UPF0234-like_C"/>
</dbReference>
<dbReference type="Pfam" id="PF04175">
    <property type="entry name" value="DUF406"/>
    <property type="match status" value="1"/>
</dbReference>
<proteinExistence type="predicted"/>
<dbReference type="Proteomes" id="UP000003394">
    <property type="component" value="Unassembled WGS sequence"/>
</dbReference>
<evidence type="ECO:0000313" key="2">
    <source>
        <dbReference type="Proteomes" id="UP000003394"/>
    </source>
</evidence>
<dbReference type="EMBL" id="ACFT01000014">
    <property type="protein sequence ID" value="EEF15822.1"/>
    <property type="molecule type" value="Genomic_DNA"/>
</dbReference>
<sequence>NSQIVAVENGVKLSAQFGFSCQAEVVIFQLGTRTI</sequence>
<accession>A0ABP2DLY4</accession>
<dbReference type="InterPro" id="IPR005272">
    <property type="entry name" value="DUF406"/>
</dbReference>
<gene>
    <name evidence="1" type="ORF">AM202_0023</name>
</gene>
<evidence type="ECO:0000313" key="1">
    <source>
        <dbReference type="EMBL" id="EEF15822.1"/>
    </source>
</evidence>
<dbReference type="RefSeq" id="WP_005818249.1">
    <property type="nucleotide sequence ID" value="NZ_ACFT01000014.1"/>
</dbReference>
<reference evidence="1 2" key="1">
    <citation type="journal article" date="2010" name="Vet. Microbiol.">
        <title>Production of haemolysins by strains of the Actinobacillus minor/porcitonsillarum complex.</title>
        <authorList>
            <person name="Arya G."/>
            <person name="Niven D.F."/>
        </authorList>
    </citation>
    <scope>NUCLEOTIDE SEQUENCE [LARGE SCALE GENOMIC DNA]</scope>
    <source>
        <strain evidence="2">strain 202</strain>
    </source>
</reference>
<dbReference type="Gene3D" id="3.30.70.860">
    <property type="match status" value="1"/>
</dbReference>
<organism evidence="1 2">
    <name type="scientific">Actinobacillus minor 202</name>
    <dbReference type="NCBI Taxonomy" id="591023"/>
    <lineage>
        <taxon>Bacteria</taxon>
        <taxon>Pseudomonadati</taxon>
        <taxon>Pseudomonadota</taxon>
        <taxon>Gammaproteobacteria</taxon>
        <taxon>Pasteurellales</taxon>
        <taxon>Pasteurellaceae</taxon>
        <taxon>Actinobacillus</taxon>
    </lineage>
</organism>
<name>A0ABP2DLY4_9PAST</name>
<keyword evidence="2" id="KW-1185">Reference proteome</keyword>
<protein>
    <submittedName>
        <fullName evidence="1">Uncharacterized protein</fullName>
    </submittedName>
</protein>